<keyword evidence="2" id="KW-1185">Reference proteome</keyword>
<evidence type="ECO:0008006" key="3">
    <source>
        <dbReference type="Google" id="ProtNLM"/>
    </source>
</evidence>
<dbReference type="Proteomes" id="UP001596328">
    <property type="component" value="Unassembled WGS sequence"/>
</dbReference>
<protein>
    <recommendedName>
        <fullName evidence="3">PIN domain-containing protein</fullName>
    </recommendedName>
</protein>
<evidence type="ECO:0000313" key="2">
    <source>
        <dbReference type="Proteomes" id="UP001596328"/>
    </source>
</evidence>
<name>A0ABD5RY47_9EURY</name>
<comment type="caution">
    <text evidence="1">The sequence shown here is derived from an EMBL/GenBank/DDBJ whole genome shotgun (WGS) entry which is preliminary data.</text>
</comment>
<dbReference type="EMBL" id="JBHSWU010000058">
    <property type="protein sequence ID" value="MFC6723853.1"/>
    <property type="molecule type" value="Genomic_DNA"/>
</dbReference>
<organism evidence="1 2">
    <name type="scientific">Halobium palmae</name>
    <dbReference type="NCBI Taxonomy" id="1776492"/>
    <lineage>
        <taxon>Archaea</taxon>
        <taxon>Methanobacteriati</taxon>
        <taxon>Methanobacteriota</taxon>
        <taxon>Stenosarchaea group</taxon>
        <taxon>Halobacteria</taxon>
        <taxon>Halobacteriales</taxon>
        <taxon>Haloferacaceae</taxon>
        <taxon>Halobium</taxon>
    </lineage>
</organism>
<sequence length="86" mass="9467">MVHRQPGSSVPAFGRIERSDLFTAVHPIEEMYVGALQPLSQFDDQQILLAGHMTDVVADENDVDAILTFDSDFRTLGYSLVPDDGS</sequence>
<accession>A0ABD5RY47</accession>
<dbReference type="AlphaFoldDB" id="A0ABD5RY47"/>
<evidence type="ECO:0000313" key="1">
    <source>
        <dbReference type="EMBL" id="MFC6723853.1"/>
    </source>
</evidence>
<proteinExistence type="predicted"/>
<reference evidence="1 2" key="1">
    <citation type="journal article" date="2019" name="Int. J. Syst. Evol. Microbiol.">
        <title>The Global Catalogue of Microorganisms (GCM) 10K type strain sequencing project: providing services to taxonomists for standard genome sequencing and annotation.</title>
        <authorList>
            <consortium name="The Broad Institute Genomics Platform"/>
            <consortium name="The Broad Institute Genome Sequencing Center for Infectious Disease"/>
            <person name="Wu L."/>
            <person name="Ma J."/>
        </authorList>
    </citation>
    <scope>NUCLEOTIDE SEQUENCE [LARGE SCALE GENOMIC DNA]</scope>
    <source>
        <strain evidence="1 2">NBRC 111368</strain>
    </source>
</reference>
<gene>
    <name evidence="1" type="ORF">ACFQE1_05570</name>
</gene>